<proteinExistence type="inferred from homology"/>
<gene>
    <name evidence="14" type="primary">LOC106181220</name>
</gene>
<dbReference type="Gene3D" id="3.30.160.60">
    <property type="entry name" value="Classic Zinc Finger"/>
    <property type="match status" value="9"/>
</dbReference>
<dbReference type="GO" id="GO:0008270">
    <property type="term" value="F:zinc ion binding"/>
    <property type="evidence" value="ECO:0007669"/>
    <property type="project" value="UniProtKB-KW"/>
</dbReference>
<sequence length="565" mass="66370">MSKAAVERSSLVAVGHRKMTRSKTDLPRKSYYFAEIRKINTSKANRYRKAFIYIGSQIDRWKKAMELWEIPRNSDFAKFLLDRLDIENRTKLLEQQEEQSAHQSQQLKNNITDQGLVKEEMEDGCAFTANVENQYVSQDGPGTQLKIDNMDVYDPGESAESLCQAGLTSGDCLHPVTQSPISYDNIQHEHIDVEQQNIIKKMIQQTNSLPVPSLFIKQIGRKKDTMNIPSPLSQLNWKSNYSRMGKKKTIYKCHQCGKRYKDKTCFLKHERRHAAGEMTFIPCDHCDKKFKSQESYQRHQRSLPGVKPYQCHFCEEKFQRKKDCYNHEISQHGPKPYKCSICPMAFGCNSALIVHVRYHTGERPYACQYCGKRFYNRCHRRDHELIHKFEENPDCAIFPCQSCGKVFRRKRNLKTHEKIHAAVKPYQCQYCEKSFICKTNLTSHEKLHVGEKTCKCQYCEKAYVDIHSLRRHEKLHLRERSFQCQFCSKMFLAKKDVDRHEMIHTGEKPFQCQYCEKVFSQKGNCISHERTHTGEKPYKCQYCYQAFTHNVSLLSHIKSHHRKVI</sequence>
<dbReference type="PANTHER" id="PTHR24409">
    <property type="entry name" value="ZINC FINGER PROTEIN 142"/>
    <property type="match status" value="1"/>
</dbReference>
<dbReference type="InterPro" id="IPR022755">
    <property type="entry name" value="Znf_C2H2_jaz"/>
</dbReference>
<dbReference type="Pfam" id="PF12171">
    <property type="entry name" value="zf-C2H2_jaz"/>
    <property type="match status" value="1"/>
</dbReference>
<evidence type="ECO:0000256" key="2">
    <source>
        <dbReference type="ARBA" id="ARBA00006991"/>
    </source>
</evidence>
<keyword evidence="9" id="KW-0804">Transcription</keyword>
<dbReference type="GeneID" id="106181220"/>
<keyword evidence="7" id="KW-0805">Transcription regulation</keyword>
<feature type="domain" description="C2H2-type" evidence="12">
    <location>
        <begin position="426"/>
        <end position="453"/>
    </location>
</feature>
<dbReference type="Proteomes" id="UP000085678">
    <property type="component" value="Unplaced"/>
</dbReference>
<feature type="domain" description="C2H2-type" evidence="12">
    <location>
        <begin position="482"/>
        <end position="509"/>
    </location>
</feature>
<dbReference type="GO" id="GO:0000977">
    <property type="term" value="F:RNA polymerase II transcription regulatory region sequence-specific DNA binding"/>
    <property type="evidence" value="ECO:0007669"/>
    <property type="project" value="TreeGrafter"/>
</dbReference>
<evidence type="ECO:0000313" key="14">
    <source>
        <dbReference type="RefSeq" id="XP_013421000.1"/>
    </source>
</evidence>
<accession>A0A1S3KEE3</accession>
<dbReference type="PROSITE" id="PS00028">
    <property type="entry name" value="ZINC_FINGER_C2H2_1"/>
    <property type="match status" value="9"/>
</dbReference>
<evidence type="ECO:0000256" key="8">
    <source>
        <dbReference type="ARBA" id="ARBA00023125"/>
    </source>
</evidence>
<dbReference type="PROSITE" id="PS50157">
    <property type="entry name" value="ZINC_FINGER_C2H2_2"/>
    <property type="match status" value="11"/>
</dbReference>
<feature type="domain" description="C2H2-type" evidence="12">
    <location>
        <begin position="309"/>
        <end position="336"/>
    </location>
</feature>
<evidence type="ECO:0000256" key="11">
    <source>
        <dbReference type="PROSITE-ProRule" id="PRU00042"/>
    </source>
</evidence>
<evidence type="ECO:0000256" key="4">
    <source>
        <dbReference type="ARBA" id="ARBA00022737"/>
    </source>
</evidence>
<dbReference type="InParanoid" id="A0A1S3KEE3"/>
<dbReference type="FunFam" id="3.30.160.60:FF:000110">
    <property type="entry name" value="Zinc finger protein-like"/>
    <property type="match status" value="2"/>
</dbReference>
<feature type="domain" description="C2H2-type" evidence="12">
    <location>
        <begin position="398"/>
        <end position="425"/>
    </location>
</feature>
<feature type="domain" description="C2H2-type" evidence="12">
    <location>
        <begin position="251"/>
        <end position="278"/>
    </location>
</feature>
<evidence type="ECO:0000256" key="10">
    <source>
        <dbReference type="ARBA" id="ARBA00023242"/>
    </source>
</evidence>
<dbReference type="FunFam" id="3.30.160.60:FF:000100">
    <property type="entry name" value="Zinc finger 45-like"/>
    <property type="match status" value="1"/>
</dbReference>
<dbReference type="Pfam" id="PF00096">
    <property type="entry name" value="zf-C2H2"/>
    <property type="match status" value="3"/>
</dbReference>
<organism evidence="13 14">
    <name type="scientific">Lingula anatina</name>
    <name type="common">Brachiopod</name>
    <name type="synonym">Lingula unguis</name>
    <dbReference type="NCBI Taxonomy" id="7574"/>
    <lineage>
        <taxon>Eukaryota</taxon>
        <taxon>Metazoa</taxon>
        <taxon>Spiralia</taxon>
        <taxon>Lophotrochozoa</taxon>
        <taxon>Brachiopoda</taxon>
        <taxon>Linguliformea</taxon>
        <taxon>Lingulata</taxon>
        <taxon>Lingulida</taxon>
        <taxon>Linguloidea</taxon>
        <taxon>Lingulidae</taxon>
        <taxon>Lingula</taxon>
    </lineage>
</organism>
<dbReference type="GO" id="GO:0005634">
    <property type="term" value="C:nucleus"/>
    <property type="evidence" value="ECO:0007669"/>
    <property type="project" value="UniProtKB-SubCell"/>
</dbReference>
<evidence type="ECO:0000256" key="6">
    <source>
        <dbReference type="ARBA" id="ARBA00022833"/>
    </source>
</evidence>
<dbReference type="SMART" id="SM00355">
    <property type="entry name" value="ZnF_C2H2"/>
    <property type="match status" value="11"/>
</dbReference>
<dbReference type="SUPFAM" id="SSF57667">
    <property type="entry name" value="beta-beta-alpha zinc fingers"/>
    <property type="match status" value="4"/>
</dbReference>
<dbReference type="RefSeq" id="XP_013421000.1">
    <property type="nucleotide sequence ID" value="XM_013565546.1"/>
</dbReference>
<keyword evidence="6" id="KW-0862">Zinc</keyword>
<dbReference type="FunFam" id="3.30.160.60:FF:002343">
    <property type="entry name" value="Zinc finger protein 33A"/>
    <property type="match status" value="1"/>
</dbReference>
<evidence type="ECO:0000256" key="3">
    <source>
        <dbReference type="ARBA" id="ARBA00022723"/>
    </source>
</evidence>
<evidence type="ECO:0000313" key="13">
    <source>
        <dbReference type="Proteomes" id="UP000085678"/>
    </source>
</evidence>
<evidence type="ECO:0000256" key="1">
    <source>
        <dbReference type="ARBA" id="ARBA00004123"/>
    </source>
</evidence>
<dbReference type="AlphaFoldDB" id="A0A1S3KEE3"/>
<keyword evidence="13" id="KW-1185">Reference proteome</keyword>
<dbReference type="InterPro" id="IPR013087">
    <property type="entry name" value="Znf_C2H2_type"/>
</dbReference>
<dbReference type="PANTHER" id="PTHR24409:SF331">
    <property type="entry name" value="ZINC FINGER PROTEIN 322A"/>
    <property type="match status" value="1"/>
</dbReference>
<feature type="domain" description="C2H2-type" evidence="12">
    <location>
        <begin position="454"/>
        <end position="481"/>
    </location>
</feature>
<evidence type="ECO:0000256" key="5">
    <source>
        <dbReference type="ARBA" id="ARBA00022771"/>
    </source>
</evidence>
<evidence type="ECO:0000256" key="9">
    <source>
        <dbReference type="ARBA" id="ARBA00023163"/>
    </source>
</evidence>
<comment type="similarity">
    <text evidence="2">Belongs to the krueppel C2H2-type zinc-finger protein family.</text>
</comment>
<dbReference type="OrthoDB" id="6591996at2759"/>
<feature type="domain" description="C2H2-type" evidence="12">
    <location>
        <begin position="281"/>
        <end position="308"/>
    </location>
</feature>
<dbReference type="GO" id="GO:0000981">
    <property type="term" value="F:DNA-binding transcription factor activity, RNA polymerase II-specific"/>
    <property type="evidence" value="ECO:0007669"/>
    <property type="project" value="TreeGrafter"/>
</dbReference>
<keyword evidence="8" id="KW-0238">DNA-binding</keyword>
<protein>
    <submittedName>
        <fullName evidence="14">Zinc finger protein 883 isoform X1</fullName>
    </submittedName>
</protein>
<feature type="domain" description="C2H2-type" evidence="12">
    <location>
        <begin position="337"/>
        <end position="364"/>
    </location>
</feature>
<dbReference type="KEGG" id="lak:106181220"/>
<keyword evidence="10" id="KW-0539">Nucleus</keyword>
<evidence type="ECO:0000256" key="7">
    <source>
        <dbReference type="ARBA" id="ARBA00023015"/>
    </source>
</evidence>
<keyword evidence="4" id="KW-0677">Repeat</keyword>
<dbReference type="FunFam" id="3.30.160.60:FF:000325">
    <property type="entry name" value="ZFP90 zinc finger protein"/>
    <property type="match status" value="1"/>
</dbReference>
<dbReference type="FunFam" id="3.30.160.60:FF:000099">
    <property type="entry name" value="Zinc finger protein 79"/>
    <property type="match status" value="1"/>
</dbReference>
<reference evidence="14" key="1">
    <citation type="submission" date="2025-08" db="UniProtKB">
        <authorList>
            <consortium name="RefSeq"/>
        </authorList>
    </citation>
    <scope>IDENTIFICATION</scope>
    <source>
        <tissue evidence="14">Gonads</tissue>
    </source>
</reference>
<feature type="domain" description="C2H2-type" evidence="12">
    <location>
        <begin position="510"/>
        <end position="537"/>
    </location>
</feature>
<keyword evidence="5 11" id="KW-0863">Zinc-finger</keyword>
<dbReference type="InterPro" id="IPR036236">
    <property type="entry name" value="Znf_C2H2_sf"/>
</dbReference>
<feature type="domain" description="C2H2-type" evidence="12">
    <location>
        <begin position="365"/>
        <end position="392"/>
    </location>
</feature>
<comment type="subcellular location">
    <subcellularLocation>
        <location evidence="1">Nucleus</location>
    </subcellularLocation>
</comment>
<name>A0A1S3KEE3_LINAN</name>
<keyword evidence="3" id="KW-0479">Metal-binding</keyword>
<evidence type="ECO:0000259" key="12">
    <source>
        <dbReference type="PROSITE" id="PS50157"/>
    </source>
</evidence>
<feature type="domain" description="C2H2-type" evidence="12">
    <location>
        <begin position="538"/>
        <end position="560"/>
    </location>
</feature>